<dbReference type="EMBL" id="AP023098">
    <property type="protein sequence ID" value="BCE79175.1"/>
    <property type="molecule type" value="Genomic_DNA"/>
</dbReference>
<evidence type="ECO:0000259" key="1">
    <source>
        <dbReference type="SMART" id="SM01058"/>
    </source>
</evidence>
<dbReference type="InterPro" id="IPR042215">
    <property type="entry name" value="CarD-like_C"/>
</dbReference>
<proteinExistence type="predicted"/>
<protein>
    <recommendedName>
        <fullName evidence="1">CarD-like/TRCF RNAP-interacting domain-containing protein</fullName>
    </recommendedName>
</protein>
<dbReference type="EMBL" id="AP023095">
    <property type="protein sequence ID" value="BCE53080.1"/>
    <property type="molecule type" value="Genomic_DNA"/>
</dbReference>
<dbReference type="SMART" id="SM01058">
    <property type="entry name" value="CarD_TRCF"/>
    <property type="match status" value="1"/>
</dbReference>
<dbReference type="Gene3D" id="1.20.58.1290">
    <property type="entry name" value="CarD-like, C-terminal domain"/>
    <property type="match status" value="1"/>
</dbReference>
<dbReference type="AlphaFoldDB" id="A0A810BVB9"/>
<evidence type="ECO:0000313" key="2">
    <source>
        <dbReference type="EMBL" id="BCE53080.1"/>
    </source>
</evidence>
<dbReference type="InterPro" id="IPR052531">
    <property type="entry name" value="CarD-like_regulator"/>
</dbReference>
<dbReference type="InterPro" id="IPR036101">
    <property type="entry name" value="CarD-like/TRCF_RID_sf"/>
</dbReference>
<reference evidence="2" key="1">
    <citation type="submission" date="2020-05" db="EMBL/GenBank/DDBJ databases">
        <title>Complete genome sequence of Bradyrhizobium diazoefficiens XF5 isolated from soybean nodule.</title>
        <authorList>
            <person name="Noda R."/>
            <person name="Kakizaki K."/>
            <person name="Minamisawa K."/>
        </authorList>
    </citation>
    <scope>NUCLEOTIDE SEQUENCE</scope>
    <source>
        <strain evidence="2">XF5</strain>
    </source>
</reference>
<dbReference type="InterPro" id="IPR003711">
    <property type="entry name" value="CarD-like/TRCF_RID"/>
</dbReference>
<feature type="domain" description="CarD-like/TRCF RNAP-interacting" evidence="1">
    <location>
        <begin position="155"/>
        <end position="265"/>
    </location>
</feature>
<name>A0A810BVB9_9BRAD</name>
<reference evidence="4" key="3">
    <citation type="submission" date="2020-05" db="EMBL/GenBank/DDBJ databases">
        <title>Complete genome sequence of Bradyrhizobium diazoefficiens XF9 isolated from soybean nodule.</title>
        <authorList>
            <person name="Noda R."/>
            <person name="Kakizaki K."/>
            <person name="Minamisawa K."/>
        </authorList>
    </citation>
    <scope>NUCLEOTIDE SEQUENCE</scope>
    <source>
        <strain evidence="4">XF9</strain>
    </source>
</reference>
<dbReference type="EMBL" id="AP023096">
    <property type="protein sequence ID" value="BCE61796.1"/>
    <property type="molecule type" value="Genomic_DNA"/>
</dbReference>
<dbReference type="InterPro" id="IPR048792">
    <property type="entry name" value="CarD_C"/>
</dbReference>
<reference evidence="3" key="2">
    <citation type="submission" date="2020-05" db="EMBL/GenBank/DDBJ databases">
        <title>Complete genome sequence of Bradyrhizobium diazoefficiens XF6 isolated from soybean nodule.</title>
        <authorList>
            <person name="Noda R."/>
            <person name="Kakizaki K."/>
            <person name="Minamisawa K."/>
        </authorList>
    </citation>
    <scope>NUCLEOTIDE SEQUENCE</scope>
    <source>
        <strain evidence="3">XF6</strain>
    </source>
</reference>
<dbReference type="Pfam" id="PF02559">
    <property type="entry name" value="CarD_TRCF_RID"/>
    <property type="match status" value="1"/>
</dbReference>
<sequence>MFYLIAGLVLLLAAYWLWGMRKMVRMNNDPAQIAMVNLLVRAGAGDEHELLLLINRQQWSRVQIADRVAHALTLAEKLLPRGDYFSAKLYADALQDRYEVFQTELRLSSLTKLAPRPSHPQDQGVRNAEGERSFSAVQDIQSHVAQAPPVRERLGFRTNEFIVYPAYGVGQIFAIEQQEIAGARLELFVINFVKANMTLRVPVEKIANVGMRKLSSSDTIQRAYATLSARPYLAEGSWTRLAKEYEAKINSGDIIALAEVVRDLYRPAVNPGQSVSEKQLYSTALDRLAGEVSVVQHITGEDALRDIETLVIAGASQRRT</sequence>
<dbReference type="Gene3D" id="2.40.10.170">
    <property type="match status" value="1"/>
</dbReference>
<dbReference type="RefSeq" id="WP_244647714.1">
    <property type="nucleotide sequence ID" value="NZ_AP022638.1"/>
</dbReference>
<evidence type="ECO:0000313" key="4">
    <source>
        <dbReference type="EMBL" id="BCE79175.1"/>
    </source>
</evidence>
<dbReference type="SUPFAM" id="SSF141259">
    <property type="entry name" value="CarD-like"/>
    <property type="match status" value="1"/>
</dbReference>
<gene>
    <name evidence="2" type="ORF">XF5B_05920</name>
    <name evidence="3" type="ORF">XF6B_05950</name>
    <name evidence="4" type="ORF">XF9B_05960</name>
</gene>
<dbReference type="GO" id="GO:0009303">
    <property type="term" value="P:rRNA transcription"/>
    <property type="evidence" value="ECO:0007669"/>
    <property type="project" value="TreeGrafter"/>
</dbReference>
<dbReference type="PANTHER" id="PTHR38447">
    <property type="entry name" value="TRANSCRIPTION FACTOR YDEB-RELATED"/>
    <property type="match status" value="1"/>
</dbReference>
<accession>A0A810BVB9</accession>
<dbReference type="PANTHER" id="PTHR38447:SF1">
    <property type="entry name" value="RNA POLYMERASE-BINDING TRANSCRIPTION FACTOR CARD"/>
    <property type="match status" value="1"/>
</dbReference>
<evidence type="ECO:0000313" key="3">
    <source>
        <dbReference type="EMBL" id="BCE61796.1"/>
    </source>
</evidence>
<dbReference type="Pfam" id="PF21095">
    <property type="entry name" value="CarD_C"/>
    <property type="match status" value="1"/>
</dbReference>
<organism evidence="4">
    <name type="scientific">Bradyrhizobium diazoefficiens</name>
    <dbReference type="NCBI Taxonomy" id="1355477"/>
    <lineage>
        <taxon>Bacteria</taxon>
        <taxon>Pseudomonadati</taxon>
        <taxon>Pseudomonadota</taxon>
        <taxon>Alphaproteobacteria</taxon>
        <taxon>Hyphomicrobiales</taxon>
        <taxon>Nitrobacteraceae</taxon>
        <taxon>Bradyrhizobium</taxon>
    </lineage>
</organism>